<name>A0A261EYH5_9BIFI</name>
<feature type="compositionally biased region" description="Polar residues" evidence="2">
    <location>
        <begin position="438"/>
        <end position="451"/>
    </location>
</feature>
<evidence type="ECO:0000256" key="2">
    <source>
        <dbReference type="SAM" id="MobiDB-lite"/>
    </source>
</evidence>
<dbReference type="Proteomes" id="UP000216725">
    <property type="component" value="Unassembled WGS sequence"/>
</dbReference>
<feature type="compositionally biased region" description="Low complexity" evidence="2">
    <location>
        <begin position="452"/>
        <end position="461"/>
    </location>
</feature>
<dbReference type="Gene3D" id="1.10.287.1490">
    <property type="match status" value="1"/>
</dbReference>
<dbReference type="AlphaFoldDB" id="A0A261EYH5"/>
<comment type="caution">
    <text evidence="3">The sequence shown here is derived from an EMBL/GenBank/DDBJ whole genome shotgun (WGS) entry which is preliminary data.</text>
</comment>
<proteinExistence type="predicted"/>
<keyword evidence="1" id="KW-0175">Coiled coil</keyword>
<feature type="region of interest" description="Disordered" evidence="2">
    <location>
        <begin position="146"/>
        <end position="168"/>
    </location>
</feature>
<feature type="compositionally biased region" description="Polar residues" evidence="2">
    <location>
        <begin position="155"/>
        <end position="168"/>
    </location>
</feature>
<sequence>MKHIKIGGSDLEKVARLASKALDTARSQQTSNAGSTFVPDGQKDADGKPLGTGTIVTGNGGGIRQWVNDATVPGTPTGLYATSSDTAVTVAWDGTLDGAQPPADFQRIDILADGTVRGTLTAAGTLDIMGLTVGSTATITAVAYDDAHDSDGNPKPNQSPASQPVTVTVTGPSALQSDLDKLDATLKTLNDTTLPDLDKQQQQLQTDLAQAQKDLDTLNNTTLPSVKSDLAQAQTDIDTLNNTTLPSVKSDLAQAQTDIKGLTGDIQAAQNSADTANSDLTAYITATAKTLEDMQGQIDGSIQTYFNPEPPTTGNEPASKWTSDTTKANHLGDLYYDTITGYCYRWQVYDQEYSWQRITDVDVTKALADAAKAQDTADGKRRVFVATPNPPYDEGDLWVQGSAGDIKVCTTAKTDAQSYAAGDWTLASKYTDDTAARNAQSTADGKNTIIRSTTPPTSSTPKGKAGDLWFVYSGTTCTGLYASDGSAWVAQPLANTAIASLDAGKITTGYLSANRLAAGSISSGKIATGAVTADKISALAVSSDKLSANAVTADKLAADSVSADKIAAGAVSSDKIAANAVTAGKIAANAVSAGKIAANSISAAQLISGCVSSDKLAVNSVTAAKIATGAVSADKLAANSVTSGKIAAGSVGASQIISGSIVADKIAAQAITSDKLAANAVTAGKIAANAIDGKTITGATIKTTNGRVTISDTGITSTDSNGETVVSIPSDGTGITATGRFVAKDGVAKVVTEAYASPDGSSVGTITDYSCDGASAIKLQAFDFTDYGTIKFYAQVGNIAYAGTLGEPGYVYAMYGGMEYKAIARGEYSVDVPAGDGVHIQFSPHFHDKPTVTITEDYDGIADVSARLFEPIVHGVDHAGFWVRLLRRDTHEWATDTQKMHFHWTATAIG</sequence>
<evidence type="ECO:0000313" key="4">
    <source>
        <dbReference type="Proteomes" id="UP000216725"/>
    </source>
</evidence>
<evidence type="ECO:0000313" key="3">
    <source>
        <dbReference type="EMBL" id="OZG51716.1"/>
    </source>
</evidence>
<keyword evidence="4" id="KW-1185">Reference proteome</keyword>
<evidence type="ECO:0000256" key="1">
    <source>
        <dbReference type="SAM" id="Coils"/>
    </source>
</evidence>
<dbReference type="EMBL" id="MWWR01000006">
    <property type="protein sequence ID" value="OZG51716.1"/>
    <property type="molecule type" value="Genomic_DNA"/>
</dbReference>
<feature type="region of interest" description="Disordered" evidence="2">
    <location>
        <begin position="438"/>
        <end position="461"/>
    </location>
</feature>
<dbReference type="OrthoDB" id="3240615at2"/>
<feature type="compositionally biased region" description="Polar residues" evidence="2">
    <location>
        <begin position="25"/>
        <end position="35"/>
    </location>
</feature>
<reference evidence="3 4" key="1">
    <citation type="journal article" date="2017" name="BMC Genomics">
        <title>Comparative genomic and phylogenomic analyses of the Bifidobacteriaceae family.</title>
        <authorList>
            <person name="Lugli G.A."/>
            <person name="Milani C."/>
            <person name="Turroni F."/>
            <person name="Duranti S."/>
            <person name="Mancabelli L."/>
            <person name="Mangifesta M."/>
            <person name="Ferrario C."/>
            <person name="Modesto M."/>
            <person name="Mattarelli P."/>
            <person name="Jiri K."/>
            <person name="van Sinderen D."/>
            <person name="Ventura M."/>
        </authorList>
    </citation>
    <scope>NUCLEOTIDE SEQUENCE [LARGE SCALE GENOMIC DNA]</scope>
    <source>
        <strain evidence="3 4">DSM 24742</strain>
    </source>
</reference>
<accession>A0A261EYH5</accession>
<organism evidence="3 4">
    <name type="scientific">Pseudoscardovia radai</name>
    <dbReference type="NCBI Taxonomy" id="987066"/>
    <lineage>
        <taxon>Bacteria</taxon>
        <taxon>Bacillati</taxon>
        <taxon>Actinomycetota</taxon>
        <taxon>Actinomycetes</taxon>
        <taxon>Bifidobacteriales</taxon>
        <taxon>Bifidobacteriaceae</taxon>
        <taxon>Pseudoscardovia</taxon>
    </lineage>
</organism>
<dbReference type="RefSeq" id="WP_094660626.1">
    <property type="nucleotide sequence ID" value="NZ_MWWR01000006.1"/>
</dbReference>
<protein>
    <submittedName>
        <fullName evidence="3">Uncharacterized protein</fullName>
    </submittedName>
</protein>
<feature type="coiled-coil region" evidence="1">
    <location>
        <begin position="194"/>
        <end position="221"/>
    </location>
</feature>
<gene>
    <name evidence="3" type="ORF">PSRA_0796</name>
</gene>
<feature type="region of interest" description="Disordered" evidence="2">
    <location>
        <begin position="23"/>
        <end position="52"/>
    </location>
</feature>